<dbReference type="PANTHER" id="PTHR22904">
    <property type="entry name" value="TPR REPEAT CONTAINING PROTEIN"/>
    <property type="match status" value="1"/>
</dbReference>
<dbReference type="STRING" id="741276.A0A2S5BH23"/>
<evidence type="ECO:0000313" key="4">
    <source>
        <dbReference type="Proteomes" id="UP000237144"/>
    </source>
</evidence>
<dbReference type="SMART" id="SM00028">
    <property type="entry name" value="TPR"/>
    <property type="match status" value="3"/>
</dbReference>
<dbReference type="Gene3D" id="1.25.40.10">
    <property type="entry name" value="Tetratricopeptide repeat domain"/>
    <property type="match status" value="1"/>
</dbReference>
<organism evidence="3 4">
    <name type="scientific">Rhodotorula taiwanensis</name>
    <dbReference type="NCBI Taxonomy" id="741276"/>
    <lineage>
        <taxon>Eukaryota</taxon>
        <taxon>Fungi</taxon>
        <taxon>Dikarya</taxon>
        <taxon>Basidiomycota</taxon>
        <taxon>Pucciniomycotina</taxon>
        <taxon>Microbotryomycetes</taxon>
        <taxon>Sporidiobolales</taxon>
        <taxon>Sporidiobolaceae</taxon>
        <taxon>Rhodotorula</taxon>
    </lineage>
</organism>
<dbReference type="OrthoDB" id="2423701at2759"/>
<protein>
    <submittedName>
        <fullName evidence="3">Uncharacterized protein</fullName>
    </submittedName>
</protein>
<accession>A0A2S5BH23</accession>
<keyword evidence="2" id="KW-0802">TPR repeat</keyword>
<dbReference type="Proteomes" id="UP000237144">
    <property type="component" value="Unassembled WGS sequence"/>
</dbReference>
<dbReference type="AlphaFoldDB" id="A0A2S5BH23"/>
<dbReference type="PANTHER" id="PTHR22904:SF523">
    <property type="entry name" value="STRESS-INDUCED-PHOSPHOPROTEIN 1"/>
    <property type="match status" value="1"/>
</dbReference>
<evidence type="ECO:0000256" key="2">
    <source>
        <dbReference type="ARBA" id="ARBA00022803"/>
    </source>
</evidence>
<evidence type="ECO:0000256" key="1">
    <source>
        <dbReference type="ARBA" id="ARBA00022737"/>
    </source>
</evidence>
<dbReference type="GO" id="GO:0051879">
    <property type="term" value="F:Hsp90 protein binding"/>
    <property type="evidence" value="ECO:0007669"/>
    <property type="project" value="TreeGrafter"/>
</dbReference>
<dbReference type="InterPro" id="IPR019734">
    <property type="entry name" value="TPR_rpt"/>
</dbReference>
<dbReference type="SUPFAM" id="SSF48452">
    <property type="entry name" value="TPR-like"/>
    <property type="match status" value="1"/>
</dbReference>
<dbReference type="EMBL" id="PJQD01000008">
    <property type="protein sequence ID" value="POY76062.1"/>
    <property type="molecule type" value="Genomic_DNA"/>
</dbReference>
<keyword evidence="4" id="KW-1185">Reference proteome</keyword>
<evidence type="ECO:0000313" key="3">
    <source>
        <dbReference type="EMBL" id="POY76062.1"/>
    </source>
</evidence>
<keyword evidence="1" id="KW-0677">Repeat</keyword>
<reference evidence="3 4" key="1">
    <citation type="journal article" date="2018" name="Front. Microbiol.">
        <title>Prospects for Fungal Bioremediation of Acidic Radioactive Waste Sites: Characterization and Genome Sequence of Rhodotorula taiwanensis MD1149.</title>
        <authorList>
            <person name="Tkavc R."/>
            <person name="Matrosova V.Y."/>
            <person name="Grichenko O.E."/>
            <person name="Gostincar C."/>
            <person name="Volpe R.P."/>
            <person name="Klimenkova P."/>
            <person name="Gaidamakova E.K."/>
            <person name="Zhou C.E."/>
            <person name="Stewart B.J."/>
            <person name="Lyman M.G."/>
            <person name="Malfatti S.A."/>
            <person name="Rubinfeld B."/>
            <person name="Courtot M."/>
            <person name="Singh J."/>
            <person name="Dalgard C.L."/>
            <person name="Hamilton T."/>
            <person name="Frey K.G."/>
            <person name="Gunde-Cimerman N."/>
            <person name="Dugan L."/>
            <person name="Daly M.J."/>
        </authorList>
    </citation>
    <scope>NUCLEOTIDE SEQUENCE [LARGE SCALE GENOMIC DNA]</scope>
    <source>
        <strain evidence="3 4">MD1149</strain>
    </source>
</reference>
<dbReference type="InterPro" id="IPR011990">
    <property type="entry name" value="TPR-like_helical_dom_sf"/>
</dbReference>
<gene>
    <name evidence="3" type="ORF">BMF94_0785</name>
</gene>
<name>A0A2S5BH23_9BASI</name>
<sequence length="567" mass="62913">MLLYSGNKQFAAKNYKKAVAIYGNALAANPSDEEAGVILANRSAAYTHLQKYDLATADAEQAAERRPRWPKAQVRLAEALSRKHAHEHALKAWQLAIEYSDNEDDKQRYRGLMEQARQAAATVSAKNAPARPNYNIMQSLDDAWYTKLERAIKSGQLPAHEVGLGMHLAMRSWQECEKGWKAIDNAIEILPDGSAKTDLFNPFTLSSLVETILTDQSGFHIGYSEKDAKSMQEKLNHLLRAEASAERIIDDLDARIAVVGRDRIRRITASVIYNHIIIGFLAMAGSKYGYAIEAAKKAVQLLEAGLRKWAHEDPDTRGNIFSIKLIRNAKMEVMRCLVHGYQTAKTNSARKAFPLDEMEKWAKAVLDDKIPAAYWQRSNDIAWRLGYEALPQWEANAALGLIGNIRVAESLGDTKVAGVVKFADIEAAKRAAKYYDLAASLMPDDFHDKRMIMYCALYAHLRAGGLRVSAIRSRIAAIQHCDSKVSPCFGPLPEFEASTFCITQHEAVAGLPAHVTVKAIPTFRCPPGRDPRDFISEATWAGYPGDAGVADIVDIPSHMRNGMSGYR</sequence>
<proteinExistence type="predicted"/>
<comment type="caution">
    <text evidence="3">The sequence shown here is derived from an EMBL/GenBank/DDBJ whole genome shotgun (WGS) entry which is preliminary data.</text>
</comment>